<dbReference type="SMART" id="SM00342">
    <property type="entry name" value="HTH_ARAC"/>
    <property type="match status" value="1"/>
</dbReference>
<evidence type="ECO:0000256" key="1">
    <source>
        <dbReference type="ARBA" id="ARBA00023015"/>
    </source>
</evidence>
<dbReference type="Gene3D" id="1.10.10.60">
    <property type="entry name" value="Homeodomain-like"/>
    <property type="match status" value="2"/>
</dbReference>
<keyword evidence="1" id="KW-0805">Transcription regulation</keyword>
<dbReference type="Pfam" id="PF12833">
    <property type="entry name" value="HTH_18"/>
    <property type="match status" value="1"/>
</dbReference>
<dbReference type="PANTHER" id="PTHR43280">
    <property type="entry name" value="ARAC-FAMILY TRANSCRIPTIONAL REGULATOR"/>
    <property type="match status" value="1"/>
</dbReference>
<feature type="domain" description="HTH araC/xylS-type" evidence="4">
    <location>
        <begin position="176"/>
        <end position="274"/>
    </location>
</feature>
<name>A0A7W5CAX3_9BACL</name>
<dbReference type="GO" id="GO:0043565">
    <property type="term" value="F:sequence-specific DNA binding"/>
    <property type="evidence" value="ECO:0007669"/>
    <property type="project" value="InterPro"/>
</dbReference>
<dbReference type="RefSeq" id="WP_312890983.1">
    <property type="nucleotide sequence ID" value="NZ_CBCSLB010000012.1"/>
</dbReference>
<dbReference type="GO" id="GO:0003700">
    <property type="term" value="F:DNA-binding transcription factor activity"/>
    <property type="evidence" value="ECO:0007669"/>
    <property type="project" value="InterPro"/>
</dbReference>
<dbReference type="PROSITE" id="PS00041">
    <property type="entry name" value="HTH_ARAC_FAMILY_1"/>
    <property type="match status" value="1"/>
</dbReference>
<accession>A0A7W5CAX3</accession>
<dbReference type="PROSITE" id="PS01124">
    <property type="entry name" value="HTH_ARAC_FAMILY_2"/>
    <property type="match status" value="1"/>
</dbReference>
<evidence type="ECO:0000313" key="6">
    <source>
        <dbReference type="Proteomes" id="UP000518605"/>
    </source>
</evidence>
<evidence type="ECO:0000256" key="2">
    <source>
        <dbReference type="ARBA" id="ARBA00023125"/>
    </source>
</evidence>
<evidence type="ECO:0000259" key="4">
    <source>
        <dbReference type="PROSITE" id="PS01124"/>
    </source>
</evidence>
<dbReference type="InterPro" id="IPR009057">
    <property type="entry name" value="Homeodomain-like_sf"/>
</dbReference>
<dbReference type="PANTHER" id="PTHR43280:SF2">
    <property type="entry name" value="HTH-TYPE TRANSCRIPTIONAL REGULATOR EXSA"/>
    <property type="match status" value="1"/>
</dbReference>
<dbReference type="InterPro" id="IPR018062">
    <property type="entry name" value="HTH_AraC-typ_CS"/>
</dbReference>
<dbReference type="EMBL" id="JACHXW010000012">
    <property type="protein sequence ID" value="MBB3153915.1"/>
    <property type="molecule type" value="Genomic_DNA"/>
</dbReference>
<gene>
    <name evidence="5" type="ORF">FHS16_003990</name>
</gene>
<keyword evidence="2" id="KW-0238">DNA-binding</keyword>
<evidence type="ECO:0000256" key="3">
    <source>
        <dbReference type="ARBA" id="ARBA00023163"/>
    </source>
</evidence>
<dbReference type="InterPro" id="IPR018060">
    <property type="entry name" value="HTH_AraC"/>
</dbReference>
<dbReference type="AlphaFoldDB" id="A0A7W5CAX3"/>
<keyword evidence="3" id="KW-0804">Transcription</keyword>
<sequence length="277" mass="32059">MTRNNLSLYPILSHHKYWNSKADFQLNVDTYELWVMFAVESGSFSYRIGEVEGTGRVGDVIVCPPGLSFQRDVTQVLTFHFIGFSFSSLAREAQSVKEQEQELQLQLSHSSYKLSIKHRSRLADNMDSLKQQSSYTDDQNHHWKNHLLNDIWQFCRQVEIYSDNNQDTALTDSLIEQAKAIIHQHCFQDFSMHHLAVELGISPVQLSRRFQRSLGITPSRYLTALRIDQVKLLLTETQLSLEQIAQASGYSNGFYLSRIFSKNMKVSPSEFRKMNRV</sequence>
<keyword evidence="6" id="KW-1185">Reference proteome</keyword>
<evidence type="ECO:0000313" key="5">
    <source>
        <dbReference type="EMBL" id="MBB3153915.1"/>
    </source>
</evidence>
<proteinExistence type="predicted"/>
<dbReference type="Proteomes" id="UP000518605">
    <property type="component" value="Unassembled WGS sequence"/>
</dbReference>
<comment type="caution">
    <text evidence="5">The sequence shown here is derived from an EMBL/GenBank/DDBJ whole genome shotgun (WGS) entry which is preliminary data.</text>
</comment>
<dbReference type="SUPFAM" id="SSF46689">
    <property type="entry name" value="Homeodomain-like"/>
    <property type="match status" value="2"/>
</dbReference>
<organism evidence="5 6">
    <name type="scientific">Paenibacillus endophyticus</name>
    <dbReference type="NCBI Taxonomy" id="1294268"/>
    <lineage>
        <taxon>Bacteria</taxon>
        <taxon>Bacillati</taxon>
        <taxon>Bacillota</taxon>
        <taxon>Bacilli</taxon>
        <taxon>Bacillales</taxon>
        <taxon>Paenibacillaceae</taxon>
        <taxon>Paenibacillus</taxon>
    </lineage>
</organism>
<protein>
    <submittedName>
        <fullName evidence="5">YesN/AraC family two-component response regulator</fullName>
    </submittedName>
</protein>
<reference evidence="5 6" key="1">
    <citation type="submission" date="2020-08" db="EMBL/GenBank/DDBJ databases">
        <title>Genomic Encyclopedia of Type Strains, Phase III (KMG-III): the genomes of soil and plant-associated and newly described type strains.</title>
        <authorList>
            <person name="Whitman W."/>
        </authorList>
    </citation>
    <scope>NUCLEOTIDE SEQUENCE [LARGE SCALE GENOMIC DNA]</scope>
    <source>
        <strain evidence="5 6">CECT 8234</strain>
    </source>
</reference>